<dbReference type="Gene3D" id="3.40.50.10490">
    <property type="entry name" value="Glucose-6-phosphate isomerase like protein, domain 1"/>
    <property type="match status" value="1"/>
</dbReference>
<feature type="non-terminal residue" evidence="2">
    <location>
        <position position="169"/>
    </location>
</feature>
<evidence type="ECO:0000313" key="2">
    <source>
        <dbReference type="EMBL" id="SVB39239.1"/>
    </source>
</evidence>
<dbReference type="GO" id="GO:1901135">
    <property type="term" value="P:carbohydrate derivative metabolic process"/>
    <property type="evidence" value="ECO:0007669"/>
    <property type="project" value="InterPro"/>
</dbReference>
<dbReference type="InterPro" id="IPR046348">
    <property type="entry name" value="SIS_dom_sf"/>
</dbReference>
<reference evidence="2" key="1">
    <citation type="submission" date="2018-05" db="EMBL/GenBank/DDBJ databases">
        <authorList>
            <person name="Lanie J.A."/>
            <person name="Ng W.-L."/>
            <person name="Kazmierczak K.M."/>
            <person name="Andrzejewski T.M."/>
            <person name="Davidsen T.M."/>
            <person name="Wayne K.J."/>
            <person name="Tettelin H."/>
            <person name="Glass J.I."/>
            <person name="Rusch D."/>
            <person name="Podicherti R."/>
            <person name="Tsui H.-C.T."/>
            <person name="Winkler M.E."/>
        </authorList>
    </citation>
    <scope>NUCLEOTIDE SEQUENCE</scope>
</reference>
<name>A0A382DM06_9ZZZZ</name>
<organism evidence="2">
    <name type="scientific">marine metagenome</name>
    <dbReference type="NCBI Taxonomy" id="408172"/>
    <lineage>
        <taxon>unclassified sequences</taxon>
        <taxon>metagenomes</taxon>
        <taxon>ecological metagenomes</taxon>
    </lineage>
</organism>
<keyword evidence="1" id="KW-0812">Transmembrane</keyword>
<feature type="transmembrane region" description="Helical" evidence="1">
    <location>
        <begin position="35"/>
        <end position="58"/>
    </location>
</feature>
<keyword evidence="1" id="KW-1133">Transmembrane helix</keyword>
<gene>
    <name evidence="2" type="ORF">METZ01_LOCUS192093</name>
</gene>
<accession>A0A382DM06</accession>
<protein>
    <recommendedName>
        <fullName evidence="3">SIS domain-containing protein</fullName>
    </recommendedName>
</protein>
<evidence type="ECO:0008006" key="3">
    <source>
        <dbReference type="Google" id="ProtNLM"/>
    </source>
</evidence>
<keyword evidence="1" id="KW-0472">Membrane</keyword>
<dbReference type="EMBL" id="UINC01039985">
    <property type="protein sequence ID" value="SVB39239.1"/>
    <property type="molecule type" value="Genomic_DNA"/>
</dbReference>
<feature type="transmembrane region" description="Helical" evidence="1">
    <location>
        <begin position="128"/>
        <end position="148"/>
    </location>
</feature>
<sequence length="169" mass="18500">MNTITAFEEDIKLQENFIKKFTPQKPFSKTYQKRMIFCGTGDSFAAALLAGAFSNFLVRTFDPLDLIKNRNIAKNNTIFLVSISGNTATNIKLAKLFKHSVAVTANSKSKLSMSSGKTIALNYPSSNVFTSGSIGFLASALTCISLVTKFSTKKVSSMFLEAQKVSKRI</sequence>
<dbReference type="GO" id="GO:0097367">
    <property type="term" value="F:carbohydrate derivative binding"/>
    <property type="evidence" value="ECO:0007669"/>
    <property type="project" value="InterPro"/>
</dbReference>
<proteinExistence type="predicted"/>
<dbReference type="SUPFAM" id="SSF53697">
    <property type="entry name" value="SIS domain"/>
    <property type="match status" value="1"/>
</dbReference>
<dbReference type="AlphaFoldDB" id="A0A382DM06"/>
<evidence type="ECO:0000256" key="1">
    <source>
        <dbReference type="SAM" id="Phobius"/>
    </source>
</evidence>